<dbReference type="SUPFAM" id="SSF46785">
    <property type="entry name" value="Winged helix' DNA-binding domain"/>
    <property type="match status" value="1"/>
</dbReference>
<dbReference type="Proteomes" id="UP000199310">
    <property type="component" value="Unassembled WGS sequence"/>
</dbReference>
<name>A0A1I0S7J1_9BACT</name>
<keyword evidence="6" id="KW-1185">Reference proteome</keyword>
<sequence length="149" mass="17460">MTTTKNIAELARELGRATGEMRMYLRQYLDMQIRLEEVDITFELLEILAYLYRKDGVNQQELADITAKDKSSMTYLIDSLVKREMVTRKEDPQDRRSKLIYLTVKGKRLEKKLGPWIVEIYEKATEGLTTAEVQQALLIVQKMNDNLRK</sequence>
<evidence type="ECO:0000256" key="3">
    <source>
        <dbReference type="ARBA" id="ARBA00023163"/>
    </source>
</evidence>
<evidence type="ECO:0000256" key="2">
    <source>
        <dbReference type="ARBA" id="ARBA00023125"/>
    </source>
</evidence>
<dbReference type="RefSeq" id="WP_089898189.1">
    <property type="nucleotide sequence ID" value="NZ_FOJG01000002.1"/>
</dbReference>
<dbReference type="Gene3D" id="1.10.10.10">
    <property type="entry name" value="Winged helix-like DNA-binding domain superfamily/Winged helix DNA-binding domain"/>
    <property type="match status" value="1"/>
</dbReference>
<dbReference type="InterPro" id="IPR000835">
    <property type="entry name" value="HTH_MarR-typ"/>
</dbReference>
<dbReference type="PRINTS" id="PR00598">
    <property type="entry name" value="HTHMARR"/>
</dbReference>
<dbReference type="PROSITE" id="PS50995">
    <property type="entry name" value="HTH_MARR_2"/>
    <property type="match status" value="1"/>
</dbReference>
<proteinExistence type="predicted"/>
<dbReference type="OrthoDB" id="996843at2"/>
<accession>A0A1I0S7J1</accession>
<gene>
    <name evidence="5" type="ORF">SAMN04488122_4471</name>
</gene>
<dbReference type="PANTHER" id="PTHR42756">
    <property type="entry name" value="TRANSCRIPTIONAL REGULATOR, MARR"/>
    <property type="match status" value="1"/>
</dbReference>
<dbReference type="SMART" id="SM00347">
    <property type="entry name" value="HTH_MARR"/>
    <property type="match status" value="1"/>
</dbReference>
<protein>
    <submittedName>
        <fullName evidence="5">DNA-binding transcriptional regulator, MarR family</fullName>
    </submittedName>
</protein>
<dbReference type="Pfam" id="PF01047">
    <property type="entry name" value="MarR"/>
    <property type="match status" value="1"/>
</dbReference>
<evidence type="ECO:0000313" key="6">
    <source>
        <dbReference type="Proteomes" id="UP000199310"/>
    </source>
</evidence>
<dbReference type="PANTHER" id="PTHR42756:SF1">
    <property type="entry name" value="TRANSCRIPTIONAL REPRESSOR OF EMRAB OPERON"/>
    <property type="match status" value="1"/>
</dbReference>
<dbReference type="AlphaFoldDB" id="A0A1I0S7J1"/>
<dbReference type="GO" id="GO:0003677">
    <property type="term" value="F:DNA binding"/>
    <property type="evidence" value="ECO:0007669"/>
    <property type="project" value="UniProtKB-KW"/>
</dbReference>
<evidence type="ECO:0000259" key="4">
    <source>
        <dbReference type="PROSITE" id="PS50995"/>
    </source>
</evidence>
<evidence type="ECO:0000313" key="5">
    <source>
        <dbReference type="EMBL" id="SEW51733.1"/>
    </source>
</evidence>
<dbReference type="EMBL" id="FOJG01000002">
    <property type="protein sequence ID" value="SEW51733.1"/>
    <property type="molecule type" value="Genomic_DNA"/>
</dbReference>
<dbReference type="STRING" id="29529.SAMN04488122_4471"/>
<keyword evidence="3" id="KW-0804">Transcription</keyword>
<reference evidence="6" key="1">
    <citation type="submission" date="2016-10" db="EMBL/GenBank/DDBJ databases">
        <authorList>
            <person name="Varghese N."/>
            <person name="Submissions S."/>
        </authorList>
    </citation>
    <scope>NUCLEOTIDE SEQUENCE [LARGE SCALE GENOMIC DNA]</scope>
    <source>
        <strain evidence="6">DSM 3695</strain>
    </source>
</reference>
<dbReference type="InterPro" id="IPR036390">
    <property type="entry name" value="WH_DNA-bd_sf"/>
</dbReference>
<feature type="domain" description="HTH marR-type" evidence="4">
    <location>
        <begin position="7"/>
        <end position="145"/>
    </location>
</feature>
<organism evidence="5 6">
    <name type="scientific">Chitinophaga arvensicola</name>
    <dbReference type="NCBI Taxonomy" id="29529"/>
    <lineage>
        <taxon>Bacteria</taxon>
        <taxon>Pseudomonadati</taxon>
        <taxon>Bacteroidota</taxon>
        <taxon>Chitinophagia</taxon>
        <taxon>Chitinophagales</taxon>
        <taxon>Chitinophagaceae</taxon>
        <taxon>Chitinophaga</taxon>
    </lineage>
</organism>
<keyword evidence="1" id="KW-0805">Transcription regulation</keyword>
<evidence type="ECO:0000256" key="1">
    <source>
        <dbReference type="ARBA" id="ARBA00023015"/>
    </source>
</evidence>
<keyword evidence="2 5" id="KW-0238">DNA-binding</keyword>
<dbReference type="GO" id="GO:0003700">
    <property type="term" value="F:DNA-binding transcription factor activity"/>
    <property type="evidence" value="ECO:0007669"/>
    <property type="project" value="InterPro"/>
</dbReference>
<dbReference type="InterPro" id="IPR036388">
    <property type="entry name" value="WH-like_DNA-bd_sf"/>
</dbReference>